<protein>
    <recommendedName>
        <fullName evidence="3">Transposase</fullName>
    </recommendedName>
</protein>
<organism evidence="1 2">
    <name type="scientific">Anaeramoeba ignava</name>
    <name type="common">Anaerobic marine amoeba</name>
    <dbReference type="NCBI Taxonomy" id="1746090"/>
    <lineage>
        <taxon>Eukaryota</taxon>
        <taxon>Metamonada</taxon>
        <taxon>Anaeramoebidae</taxon>
        <taxon>Anaeramoeba</taxon>
    </lineage>
</organism>
<comment type="caution">
    <text evidence="1">The sequence shown here is derived from an EMBL/GenBank/DDBJ whole genome shotgun (WGS) entry which is preliminary data.</text>
</comment>
<keyword evidence="2" id="KW-1185">Reference proteome</keyword>
<gene>
    <name evidence="1" type="ORF">M0811_04645</name>
</gene>
<name>A0A9Q0LU10_ANAIG</name>
<proteinExistence type="predicted"/>
<sequence>MEKRLVRYVKKLRNKKRIVKGKQIQQYMQKKFHKNISSQRISEIMKKNNFSSQRVIKKKRNQIKKNSSHYLDLINTDSTSVHIPSYFSKCLDPGIESPLFDKAQISIN</sequence>
<accession>A0A9Q0LU10</accession>
<dbReference type="AlphaFoldDB" id="A0A9Q0LU10"/>
<reference evidence="1" key="1">
    <citation type="submission" date="2022-10" db="EMBL/GenBank/DDBJ databases">
        <title>Novel sulphate-reducing endosymbionts in the free-living metamonad Anaeramoeba.</title>
        <authorList>
            <person name="Jerlstrom-Hultqvist J."/>
            <person name="Cepicka I."/>
            <person name="Gallot-Lavallee L."/>
            <person name="Salas-Leiva D."/>
            <person name="Curtis B.A."/>
            <person name="Zahonova K."/>
            <person name="Pipaliya S."/>
            <person name="Dacks J."/>
            <person name="Roger A.J."/>
        </authorList>
    </citation>
    <scope>NUCLEOTIDE SEQUENCE</scope>
    <source>
        <strain evidence="1">BMAN</strain>
    </source>
</reference>
<evidence type="ECO:0000313" key="2">
    <source>
        <dbReference type="Proteomes" id="UP001149090"/>
    </source>
</evidence>
<dbReference type="EMBL" id="JAPDFW010000044">
    <property type="protein sequence ID" value="KAJ5078922.1"/>
    <property type="molecule type" value="Genomic_DNA"/>
</dbReference>
<dbReference type="Proteomes" id="UP001149090">
    <property type="component" value="Unassembled WGS sequence"/>
</dbReference>
<evidence type="ECO:0000313" key="1">
    <source>
        <dbReference type="EMBL" id="KAJ5078922.1"/>
    </source>
</evidence>
<evidence type="ECO:0008006" key="3">
    <source>
        <dbReference type="Google" id="ProtNLM"/>
    </source>
</evidence>